<dbReference type="PANTHER" id="PTHR43711:SF26">
    <property type="entry name" value="SENSOR HISTIDINE KINASE RCSC"/>
    <property type="match status" value="1"/>
</dbReference>
<keyword evidence="7" id="KW-0472">Membrane</keyword>
<dbReference type="Gene3D" id="1.10.287.130">
    <property type="match status" value="1"/>
</dbReference>
<dbReference type="Pfam" id="PF02518">
    <property type="entry name" value="HATPase_c"/>
    <property type="match status" value="1"/>
</dbReference>
<dbReference type="EC" id="2.7.13.3" evidence="2"/>
<evidence type="ECO:0000256" key="7">
    <source>
        <dbReference type="SAM" id="Phobius"/>
    </source>
</evidence>
<dbReference type="SUPFAM" id="SSF47384">
    <property type="entry name" value="Homodimeric domain of signal transducing histidine kinase"/>
    <property type="match status" value="1"/>
</dbReference>
<evidence type="ECO:0000256" key="3">
    <source>
        <dbReference type="ARBA" id="ARBA00022553"/>
    </source>
</evidence>
<dbReference type="InterPro" id="IPR005467">
    <property type="entry name" value="His_kinase_dom"/>
</dbReference>
<dbReference type="PRINTS" id="PR00344">
    <property type="entry name" value="BCTRLSENSOR"/>
</dbReference>
<dbReference type="EMBL" id="BAAACP010000015">
    <property type="protein sequence ID" value="GAA0865490.1"/>
    <property type="molecule type" value="Genomic_DNA"/>
</dbReference>
<dbReference type="InterPro" id="IPR003661">
    <property type="entry name" value="HisK_dim/P_dom"/>
</dbReference>
<keyword evidence="7" id="KW-1133">Transmembrane helix</keyword>
<evidence type="ECO:0000313" key="9">
    <source>
        <dbReference type="EMBL" id="GAA0865490.1"/>
    </source>
</evidence>
<evidence type="ECO:0000256" key="2">
    <source>
        <dbReference type="ARBA" id="ARBA00012438"/>
    </source>
</evidence>
<evidence type="ECO:0000256" key="6">
    <source>
        <dbReference type="ARBA" id="ARBA00023012"/>
    </source>
</evidence>
<dbReference type="SMART" id="SM00388">
    <property type="entry name" value="HisKA"/>
    <property type="match status" value="1"/>
</dbReference>
<reference evidence="9 10" key="1">
    <citation type="journal article" date="2019" name="Int. J. Syst. Evol. Microbiol.">
        <title>The Global Catalogue of Microorganisms (GCM) 10K type strain sequencing project: providing services to taxonomists for standard genome sequencing and annotation.</title>
        <authorList>
            <consortium name="The Broad Institute Genomics Platform"/>
            <consortium name="The Broad Institute Genome Sequencing Center for Infectious Disease"/>
            <person name="Wu L."/>
            <person name="Ma J."/>
        </authorList>
    </citation>
    <scope>NUCLEOTIDE SEQUENCE [LARGE SCALE GENOMIC DNA]</scope>
    <source>
        <strain evidence="9 10">JCM 6486</strain>
    </source>
</reference>
<keyword evidence="5 9" id="KW-0418">Kinase</keyword>
<dbReference type="InterPro" id="IPR003594">
    <property type="entry name" value="HATPase_dom"/>
</dbReference>
<keyword evidence="3" id="KW-0597">Phosphoprotein</keyword>
<evidence type="ECO:0000313" key="10">
    <source>
        <dbReference type="Proteomes" id="UP001400965"/>
    </source>
</evidence>
<dbReference type="Pfam" id="PF00512">
    <property type="entry name" value="HisKA"/>
    <property type="match status" value="1"/>
</dbReference>
<accession>A0ABN1M830</accession>
<feature type="transmembrane region" description="Helical" evidence="7">
    <location>
        <begin position="148"/>
        <end position="170"/>
    </location>
</feature>
<dbReference type="PANTHER" id="PTHR43711">
    <property type="entry name" value="TWO-COMPONENT HISTIDINE KINASE"/>
    <property type="match status" value="1"/>
</dbReference>
<dbReference type="InterPro" id="IPR050736">
    <property type="entry name" value="Sensor_HK_Regulatory"/>
</dbReference>
<feature type="transmembrane region" description="Helical" evidence="7">
    <location>
        <begin position="20"/>
        <end position="38"/>
    </location>
</feature>
<keyword evidence="4" id="KW-0808">Transferase</keyword>
<evidence type="ECO:0000259" key="8">
    <source>
        <dbReference type="PROSITE" id="PS50109"/>
    </source>
</evidence>
<evidence type="ECO:0000256" key="1">
    <source>
        <dbReference type="ARBA" id="ARBA00000085"/>
    </source>
</evidence>
<comment type="caution">
    <text evidence="9">The sequence shown here is derived from an EMBL/GenBank/DDBJ whole genome shotgun (WGS) entry which is preliminary data.</text>
</comment>
<dbReference type="InterPro" id="IPR036890">
    <property type="entry name" value="HATPase_C_sf"/>
</dbReference>
<dbReference type="SMART" id="SM00387">
    <property type="entry name" value="HATPase_c"/>
    <property type="match status" value="1"/>
</dbReference>
<name>A0ABN1M830_9FIRM</name>
<comment type="catalytic activity">
    <reaction evidence="1">
        <text>ATP + protein L-histidine = ADP + protein N-phospho-L-histidine.</text>
        <dbReference type="EC" id="2.7.13.3"/>
    </reaction>
</comment>
<evidence type="ECO:0000256" key="4">
    <source>
        <dbReference type="ARBA" id="ARBA00022679"/>
    </source>
</evidence>
<sequence>MMINNDILIKTKKNLIKINIAVVGSFLIIFSFCIYGYFKAQTYKNVDSYLKEELEYIGIQLERNHLYVAPKLLDPQNIIYIYKDNQVKYFTPNGYFKDFIPYNNSKDLGFSTYKENGYTFREIKFNISGYTIQIIRNIDSEMVLLNRLMAIFFVGIIFAIIITYFIALYLTKKALVPIETTWNNQVKFIQDASHELRTPIAIISSKLESILKHPQNSISDEVETIADAMKENRRLKKMVNDLLHLTKEESITSLQIEEFDINNLIKDISDDYIEIADMYDKQFSYDFCKNSNIIITDKAKLRQLILIFIDNAFKYTNKGDSINISVNDRENNFIISIKDSGIGISNDEINLIFDRFFRSKNVRNKDIDGSGIGLSIAKMIVNSLKGNINVYSKENKGTTFDIVLPKKIKNN</sequence>
<protein>
    <recommendedName>
        <fullName evidence="2">histidine kinase</fullName>
        <ecNumber evidence="2">2.7.13.3</ecNumber>
    </recommendedName>
</protein>
<keyword evidence="7" id="KW-0812">Transmembrane</keyword>
<dbReference type="SUPFAM" id="SSF55874">
    <property type="entry name" value="ATPase domain of HSP90 chaperone/DNA topoisomerase II/histidine kinase"/>
    <property type="match status" value="1"/>
</dbReference>
<evidence type="ECO:0000256" key="5">
    <source>
        <dbReference type="ARBA" id="ARBA00022777"/>
    </source>
</evidence>
<organism evidence="9 10">
    <name type="scientific">Paraclostridium tenue</name>
    <dbReference type="NCBI Taxonomy" id="1737"/>
    <lineage>
        <taxon>Bacteria</taxon>
        <taxon>Bacillati</taxon>
        <taxon>Bacillota</taxon>
        <taxon>Clostridia</taxon>
        <taxon>Peptostreptococcales</taxon>
        <taxon>Peptostreptococcaceae</taxon>
        <taxon>Paraclostridium</taxon>
    </lineage>
</organism>
<dbReference type="InterPro" id="IPR004358">
    <property type="entry name" value="Sig_transdc_His_kin-like_C"/>
</dbReference>
<dbReference type="Gene3D" id="3.30.565.10">
    <property type="entry name" value="Histidine kinase-like ATPase, C-terminal domain"/>
    <property type="match status" value="1"/>
</dbReference>
<dbReference type="InterPro" id="IPR036097">
    <property type="entry name" value="HisK_dim/P_sf"/>
</dbReference>
<dbReference type="Proteomes" id="UP001400965">
    <property type="component" value="Unassembled WGS sequence"/>
</dbReference>
<keyword evidence="6" id="KW-0902">Two-component regulatory system</keyword>
<dbReference type="PROSITE" id="PS50109">
    <property type="entry name" value="HIS_KIN"/>
    <property type="match status" value="1"/>
</dbReference>
<dbReference type="CDD" id="cd00082">
    <property type="entry name" value="HisKA"/>
    <property type="match status" value="1"/>
</dbReference>
<gene>
    <name evidence="9" type="ORF">GCM10008917_23150</name>
</gene>
<dbReference type="GO" id="GO:0016301">
    <property type="term" value="F:kinase activity"/>
    <property type="evidence" value="ECO:0007669"/>
    <property type="project" value="UniProtKB-KW"/>
</dbReference>
<feature type="domain" description="Histidine kinase" evidence="8">
    <location>
        <begin position="191"/>
        <end position="408"/>
    </location>
</feature>
<keyword evidence="10" id="KW-1185">Reference proteome</keyword>
<proteinExistence type="predicted"/>